<accession>A0A8T2ZNB6</accession>
<name>A0A8T2ZNB6_POPDE</name>
<evidence type="ECO:0000313" key="6">
    <source>
        <dbReference type="EMBL" id="KAH8518282.1"/>
    </source>
</evidence>
<dbReference type="EMBL" id="JACEGQ020000001">
    <property type="protein sequence ID" value="KAH8518282.1"/>
    <property type="molecule type" value="Genomic_DNA"/>
</dbReference>
<evidence type="ECO:0008006" key="8">
    <source>
        <dbReference type="Google" id="ProtNLM"/>
    </source>
</evidence>
<keyword evidence="3" id="KW-0547">Nucleotide-binding</keyword>
<reference evidence="6" key="1">
    <citation type="journal article" date="2021" name="J. Hered.">
        <title>Genome Assembly of Salicaceae Populus deltoides (Eastern Cottonwood) I-69 Based on Nanopore Sequencing and Hi-C Technologies.</title>
        <authorList>
            <person name="Bai S."/>
            <person name="Wu H."/>
            <person name="Zhang J."/>
            <person name="Pan Z."/>
            <person name="Zhao W."/>
            <person name="Li Z."/>
            <person name="Tong C."/>
        </authorList>
    </citation>
    <scope>NUCLEOTIDE SEQUENCE</scope>
    <source>
        <tissue evidence="6">Leaf</tissue>
    </source>
</reference>
<comment type="caution">
    <text evidence="6">The sequence shown here is derived from an EMBL/GenBank/DDBJ whole genome shotgun (WGS) entry which is preliminary data.</text>
</comment>
<dbReference type="AlphaFoldDB" id="A0A8T2ZNB6"/>
<proteinExistence type="predicted"/>
<sequence length="184" mass="20815">MTGLLRSASEEIAVLAKKKLHRWSNWCERTGAKEEVLLLLSVAHYAYGRKGCTWRRRNRRRKTAGRRWGRHADVVPPTPLPTFKEQMELWSFPPPINSALCECLTGNFTHLSIEMLEALSFGVLLLELLTGRKPVDHTMPRGQQGLVTWVTPRLSEDKVKRCVDPKLKGEYPPKGVAYLAAVAA</sequence>
<dbReference type="GO" id="GO:0005524">
    <property type="term" value="F:ATP binding"/>
    <property type="evidence" value="ECO:0007669"/>
    <property type="project" value="UniProtKB-KW"/>
</dbReference>
<keyword evidence="2" id="KW-0808">Transferase</keyword>
<evidence type="ECO:0000256" key="2">
    <source>
        <dbReference type="ARBA" id="ARBA00022679"/>
    </source>
</evidence>
<evidence type="ECO:0000256" key="1">
    <source>
        <dbReference type="ARBA" id="ARBA00022553"/>
    </source>
</evidence>
<gene>
    <name evidence="6" type="ORF">H0E87_000217</name>
</gene>
<evidence type="ECO:0000256" key="3">
    <source>
        <dbReference type="ARBA" id="ARBA00022741"/>
    </source>
</evidence>
<keyword evidence="5" id="KW-0067">ATP-binding</keyword>
<dbReference type="SUPFAM" id="SSF56112">
    <property type="entry name" value="Protein kinase-like (PK-like)"/>
    <property type="match status" value="1"/>
</dbReference>
<dbReference type="InterPro" id="IPR011009">
    <property type="entry name" value="Kinase-like_dom_sf"/>
</dbReference>
<dbReference type="GO" id="GO:0016301">
    <property type="term" value="F:kinase activity"/>
    <property type="evidence" value="ECO:0007669"/>
    <property type="project" value="UniProtKB-KW"/>
</dbReference>
<keyword evidence="7" id="KW-1185">Reference proteome</keyword>
<evidence type="ECO:0000256" key="4">
    <source>
        <dbReference type="ARBA" id="ARBA00022777"/>
    </source>
</evidence>
<evidence type="ECO:0000256" key="5">
    <source>
        <dbReference type="ARBA" id="ARBA00022840"/>
    </source>
</evidence>
<dbReference type="PANTHER" id="PTHR47983:SF7">
    <property type="entry name" value="PROTEIN KINASE SUPERFAMILY PROTEIN"/>
    <property type="match status" value="1"/>
</dbReference>
<organism evidence="6 7">
    <name type="scientific">Populus deltoides</name>
    <name type="common">Eastern poplar</name>
    <name type="synonym">Eastern cottonwood</name>
    <dbReference type="NCBI Taxonomy" id="3696"/>
    <lineage>
        <taxon>Eukaryota</taxon>
        <taxon>Viridiplantae</taxon>
        <taxon>Streptophyta</taxon>
        <taxon>Embryophyta</taxon>
        <taxon>Tracheophyta</taxon>
        <taxon>Spermatophyta</taxon>
        <taxon>Magnoliopsida</taxon>
        <taxon>eudicotyledons</taxon>
        <taxon>Gunneridae</taxon>
        <taxon>Pentapetalae</taxon>
        <taxon>rosids</taxon>
        <taxon>fabids</taxon>
        <taxon>Malpighiales</taxon>
        <taxon>Salicaceae</taxon>
        <taxon>Saliceae</taxon>
        <taxon>Populus</taxon>
    </lineage>
</organism>
<keyword evidence="1" id="KW-0597">Phosphoprotein</keyword>
<evidence type="ECO:0000313" key="7">
    <source>
        <dbReference type="Proteomes" id="UP000807159"/>
    </source>
</evidence>
<keyword evidence="4" id="KW-0418">Kinase</keyword>
<dbReference type="PANTHER" id="PTHR47983">
    <property type="entry name" value="PTO-INTERACTING PROTEIN 1-LIKE"/>
    <property type="match status" value="1"/>
</dbReference>
<dbReference type="Gene3D" id="1.10.510.10">
    <property type="entry name" value="Transferase(Phosphotransferase) domain 1"/>
    <property type="match status" value="1"/>
</dbReference>
<protein>
    <recommendedName>
        <fullName evidence="8">Serine-threonine/tyrosine-protein kinase catalytic domain-containing protein</fullName>
    </recommendedName>
</protein>
<dbReference type="InterPro" id="IPR052101">
    <property type="entry name" value="Plant_StressResp_Kinase"/>
</dbReference>
<dbReference type="Proteomes" id="UP000807159">
    <property type="component" value="Chromosome 1"/>
</dbReference>